<reference evidence="8" key="1">
    <citation type="submission" date="2018-08" db="EMBL/GenBank/DDBJ databases">
        <authorList>
            <person name="Grouzdev D.S."/>
            <person name="Krutkina M.S."/>
        </authorList>
    </citation>
    <scope>NUCLEOTIDE SEQUENCE [LARGE SCALE GENOMIC DNA]</scope>
    <source>
        <strain evidence="8">4-11</strain>
    </source>
</reference>
<gene>
    <name evidence="7" type="ORF">DYP60_00565</name>
</gene>
<dbReference type="GO" id="GO:0016301">
    <property type="term" value="F:kinase activity"/>
    <property type="evidence" value="ECO:0007669"/>
    <property type="project" value="UniProtKB-KW"/>
</dbReference>
<evidence type="ECO:0000256" key="2">
    <source>
        <dbReference type="ARBA" id="ARBA00022679"/>
    </source>
</evidence>
<feature type="domain" description="Carbohydrate kinase PfkB" evidence="6">
    <location>
        <begin position="44"/>
        <end position="297"/>
    </location>
</feature>
<evidence type="ECO:0000313" key="7">
    <source>
        <dbReference type="EMBL" id="RFU96099.1"/>
    </source>
</evidence>
<dbReference type="Gene3D" id="3.40.1190.20">
    <property type="match status" value="1"/>
</dbReference>
<keyword evidence="8" id="KW-1185">Reference proteome</keyword>
<keyword evidence="3" id="KW-0547">Nucleotide-binding</keyword>
<organism evidence="7 8">
    <name type="scientific">Sphaerochaeta halotolerans</name>
    <dbReference type="NCBI Taxonomy" id="2293840"/>
    <lineage>
        <taxon>Bacteria</taxon>
        <taxon>Pseudomonadati</taxon>
        <taxon>Spirochaetota</taxon>
        <taxon>Spirochaetia</taxon>
        <taxon>Spirochaetales</taxon>
        <taxon>Sphaerochaetaceae</taxon>
        <taxon>Sphaerochaeta</taxon>
    </lineage>
</organism>
<dbReference type="Proteomes" id="UP000264002">
    <property type="component" value="Unassembled WGS sequence"/>
</dbReference>
<dbReference type="InterPro" id="IPR050306">
    <property type="entry name" value="PfkB_Carbo_kinase"/>
</dbReference>
<evidence type="ECO:0000256" key="4">
    <source>
        <dbReference type="ARBA" id="ARBA00022777"/>
    </source>
</evidence>
<dbReference type="InterPro" id="IPR029056">
    <property type="entry name" value="Ribokinase-like"/>
</dbReference>
<keyword evidence="4 7" id="KW-0418">Kinase</keyword>
<proteinExistence type="inferred from homology"/>
<protein>
    <submittedName>
        <fullName evidence="7">Sugar kinase</fullName>
    </submittedName>
</protein>
<evidence type="ECO:0000313" key="8">
    <source>
        <dbReference type="Proteomes" id="UP000264002"/>
    </source>
</evidence>
<dbReference type="PANTHER" id="PTHR43085">
    <property type="entry name" value="HEXOKINASE FAMILY MEMBER"/>
    <property type="match status" value="1"/>
</dbReference>
<evidence type="ECO:0000256" key="3">
    <source>
        <dbReference type="ARBA" id="ARBA00022741"/>
    </source>
</evidence>
<dbReference type="RefSeq" id="WP_117328918.1">
    <property type="nucleotide sequence ID" value="NZ_QUWK01000001.1"/>
</dbReference>
<comment type="caution">
    <text evidence="7">The sequence shown here is derived from an EMBL/GenBank/DDBJ whole genome shotgun (WGS) entry which is preliminary data.</text>
</comment>
<dbReference type="SUPFAM" id="SSF53613">
    <property type="entry name" value="Ribokinase-like"/>
    <property type="match status" value="1"/>
</dbReference>
<evidence type="ECO:0000256" key="1">
    <source>
        <dbReference type="ARBA" id="ARBA00010688"/>
    </source>
</evidence>
<evidence type="ECO:0000259" key="6">
    <source>
        <dbReference type="Pfam" id="PF00294"/>
    </source>
</evidence>
<accession>A0A372MK10</accession>
<dbReference type="PROSITE" id="PS00584">
    <property type="entry name" value="PFKB_KINASES_2"/>
    <property type="match status" value="1"/>
</dbReference>
<dbReference type="CDD" id="cd01166">
    <property type="entry name" value="KdgK"/>
    <property type="match status" value="1"/>
</dbReference>
<keyword evidence="2" id="KW-0808">Transferase</keyword>
<dbReference type="AlphaFoldDB" id="A0A372MK10"/>
<dbReference type="PANTHER" id="PTHR43085:SF1">
    <property type="entry name" value="PSEUDOURIDINE KINASE-RELATED"/>
    <property type="match status" value="1"/>
</dbReference>
<reference evidence="7 8" key="2">
    <citation type="submission" date="2018-09" db="EMBL/GenBank/DDBJ databases">
        <title>Genome of Sphaerochaeta halotolerans strain 4-11.</title>
        <authorList>
            <person name="Nazina T.N."/>
            <person name="Sokolova D.S."/>
        </authorList>
    </citation>
    <scope>NUCLEOTIDE SEQUENCE [LARGE SCALE GENOMIC DNA]</scope>
    <source>
        <strain evidence="7 8">4-11</strain>
    </source>
</reference>
<dbReference type="GO" id="GO:0005524">
    <property type="term" value="F:ATP binding"/>
    <property type="evidence" value="ECO:0007669"/>
    <property type="project" value="UniProtKB-KW"/>
</dbReference>
<dbReference type="EMBL" id="QUWK01000001">
    <property type="protein sequence ID" value="RFU96099.1"/>
    <property type="molecule type" value="Genomic_DNA"/>
</dbReference>
<name>A0A372MK10_9SPIR</name>
<dbReference type="InterPro" id="IPR011611">
    <property type="entry name" value="PfkB_dom"/>
</dbReference>
<sequence>MKLLTIGGLLVEIMRKNIDEPFTESHSFVGPFPSGDTPIFINEAAKLGNECTIIGTVGNDGFGDCIVNRLQESGVDTSVIKVKEGYTTGTAFVAYFGDGTRQFLYHWRHSAAGMITEEDIDAIDLTEFDWLHVTGITLAVNNHCKKAVERLIEKLPSTTTLSFDPNIRPEVLSAEEIRVLCEPIIKRSEYIFPSATEASMLTGLKDDVSGCKEWAKQGKTVILKNGEKGCIVFHKDEMLEIPSFKVEEVDPTGAGDTFCAGFVTAIGDGMSLYDAGRFANAAGALSVKNKGPMEGASTKKEVELFLKEQERTTTH</sequence>
<evidence type="ECO:0000256" key="5">
    <source>
        <dbReference type="ARBA" id="ARBA00022840"/>
    </source>
</evidence>
<dbReference type="InterPro" id="IPR002173">
    <property type="entry name" value="Carboh/pur_kinase_PfkB_CS"/>
</dbReference>
<dbReference type="Pfam" id="PF00294">
    <property type="entry name" value="PfkB"/>
    <property type="match status" value="1"/>
</dbReference>
<keyword evidence="5" id="KW-0067">ATP-binding</keyword>
<comment type="similarity">
    <text evidence="1">Belongs to the carbohydrate kinase PfkB family.</text>
</comment>